<keyword evidence="6" id="KW-1185">Reference proteome</keyword>
<evidence type="ECO:0000313" key="6">
    <source>
        <dbReference type="Proteomes" id="UP000533306"/>
    </source>
</evidence>
<organism evidence="5 6">
    <name type="scientific">Aquamicrobium lusatiense</name>
    <dbReference type="NCBI Taxonomy" id="89772"/>
    <lineage>
        <taxon>Bacteria</taxon>
        <taxon>Pseudomonadati</taxon>
        <taxon>Pseudomonadota</taxon>
        <taxon>Alphaproteobacteria</taxon>
        <taxon>Hyphomicrobiales</taxon>
        <taxon>Phyllobacteriaceae</taxon>
        <taxon>Aquamicrobium</taxon>
    </lineage>
</organism>
<comment type="caution">
    <text evidence="5">The sequence shown here is derived from an EMBL/GenBank/DDBJ whole genome shotgun (WGS) entry which is preliminary data.</text>
</comment>
<dbReference type="InterPro" id="IPR052925">
    <property type="entry name" value="Phage_Integrase-like_Recomb"/>
</dbReference>
<feature type="compositionally biased region" description="Basic and acidic residues" evidence="3">
    <location>
        <begin position="33"/>
        <end position="46"/>
    </location>
</feature>
<keyword evidence="2" id="KW-0233">DNA recombination</keyword>
<dbReference type="Gene3D" id="1.10.150.130">
    <property type="match status" value="1"/>
</dbReference>
<evidence type="ECO:0000259" key="4">
    <source>
        <dbReference type="PROSITE" id="PS51898"/>
    </source>
</evidence>
<dbReference type="SUPFAM" id="SSF56349">
    <property type="entry name" value="DNA breaking-rejoining enzymes"/>
    <property type="match status" value="1"/>
</dbReference>
<proteinExistence type="predicted"/>
<evidence type="ECO:0000256" key="2">
    <source>
        <dbReference type="ARBA" id="ARBA00023172"/>
    </source>
</evidence>
<feature type="domain" description="Tyr recombinase" evidence="4">
    <location>
        <begin position="271"/>
        <end position="480"/>
    </location>
</feature>
<protein>
    <submittedName>
        <fullName evidence="5">Integrase</fullName>
    </submittedName>
</protein>
<accession>A0A7W9S4P4</accession>
<dbReference type="Proteomes" id="UP000533306">
    <property type="component" value="Unassembled WGS sequence"/>
</dbReference>
<dbReference type="GO" id="GO:0006310">
    <property type="term" value="P:DNA recombination"/>
    <property type="evidence" value="ECO:0007669"/>
    <property type="project" value="UniProtKB-KW"/>
</dbReference>
<feature type="compositionally biased region" description="Basic and acidic residues" evidence="3">
    <location>
        <begin position="69"/>
        <end position="80"/>
    </location>
</feature>
<feature type="compositionally biased region" description="Gly residues" evidence="3">
    <location>
        <begin position="89"/>
        <end position="109"/>
    </location>
</feature>
<dbReference type="InterPro" id="IPR010998">
    <property type="entry name" value="Integrase_recombinase_N"/>
</dbReference>
<dbReference type="CDD" id="cd00799">
    <property type="entry name" value="INT_Cre_C"/>
    <property type="match status" value="1"/>
</dbReference>
<dbReference type="InterPro" id="IPR011010">
    <property type="entry name" value="DNA_brk_join_enz"/>
</dbReference>
<dbReference type="PANTHER" id="PTHR34605:SF4">
    <property type="entry name" value="DNA ADENINE METHYLTRANSFERASE"/>
    <property type="match status" value="1"/>
</dbReference>
<evidence type="ECO:0000256" key="3">
    <source>
        <dbReference type="SAM" id="MobiDB-lite"/>
    </source>
</evidence>
<feature type="compositionally biased region" description="Polar residues" evidence="3">
    <location>
        <begin position="53"/>
        <end position="68"/>
    </location>
</feature>
<dbReference type="InterPro" id="IPR013762">
    <property type="entry name" value="Integrase-like_cat_sf"/>
</dbReference>
<evidence type="ECO:0000313" key="5">
    <source>
        <dbReference type="EMBL" id="MBB6014066.1"/>
    </source>
</evidence>
<dbReference type="EMBL" id="JACHEU010000003">
    <property type="protein sequence ID" value="MBB6014066.1"/>
    <property type="molecule type" value="Genomic_DNA"/>
</dbReference>
<evidence type="ECO:0000256" key="1">
    <source>
        <dbReference type="ARBA" id="ARBA00023125"/>
    </source>
</evidence>
<feature type="region of interest" description="Disordered" evidence="3">
    <location>
        <begin position="16"/>
        <end position="135"/>
    </location>
</feature>
<dbReference type="GO" id="GO:0003677">
    <property type="term" value="F:DNA binding"/>
    <property type="evidence" value="ECO:0007669"/>
    <property type="project" value="UniProtKB-KW"/>
</dbReference>
<keyword evidence="1" id="KW-0238">DNA-binding</keyword>
<dbReference type="GO" id="GO:0015074">
    <property type="term" value="P:DNA integration"/>
    <property type="evidence" value="ECO:0007669"/>
    <property type="project" value="InterPro"/>
</dbReference>
<reference evidence="5 6" key="1">
    <citation type="submission" date="2020-08" db="EMBL/GenBank/DDBJ databases">
        <title>Genomic Encyclopedia of Type Strains, Phase IV (KMG-IV): sequencing the most valuable type-strain genomes for metagenomic binning, comparative biology and taxonomic classification.</title>
        <authorList>
            <person name="Goeker M."/>
        </authorList>
    </citation>
    <scope>NUCLEOTIDE SEQUENCE [LARGE SCALE GENOMIC DNA]</scope>
    <source>
        <strain evidence="5 6">DSM 11099</strain>
    </source>
</reference>
<dbReference type="AlphaFoldDB" id="A0A7W9S4P4"/>
<gene>
    <name evidence="5" type="ORF">HNR59_003460</name>
</gene>
<dbReference type="SUPFAM" id="SSF47823">
    <property type="entry name" value="lambda integrase-like, N-terminal domain"/>
    <property type="match status" value="1"/>
</dbReference>
<sequence length="481" mass="51171">MPDTDLPDIVDLVRTMGSGAENAAEEGAAAEQEQDRARNAAAMHDDDAADGVSGQQASTAAENRQQEQAVDHSGQDRARLGGDSPSGNSLGGASPGRAGLGGAGLGETGPGHADLEHDSPDQAGQQQAGTASVPETQGAGAALPAHLQNLAERARHYVDAAASPNTRRAYAADWAHFTSWCRRQGLASMPPDPQIVGLYVTALAAGTADDAPGRPARRAAAKKPHAVSTIERRLSALAWNYSQRGLILDRKDRHIATVMAGIRNRHAAPPRQKEAILPEDLIAMLETLDRGTLRGLRDRAMLLLGFAGALRRSEIVGLDCGRDQTEDGRGWIEVLDGGLLITLRGKTGWREVEIGRGSADATCPVVALQTWLNLARIAHGPLFRRVTGQGRKVGPGRLNDQEVARLVKRAALAAGVRGDLSEKDRPALFAGHSLRAGLASSAEAEERHLQKQLGHASAEMTRKYQRRRDRFRINLTKAAGL</sequence>
<feature type="compositionally biased region" description="Polar residues" evidence="3">
    <location>
        <begin position="122"/>
        <end position="135"/>
    </location>
</feature>
<dbReference type="Gene3D" id="1.10.443.10">
    <property type="entry name" value="Intergrase catalytic core"/>
    <property type="match status" value="1"/>
</dbReference>
<dbReference type="Pfam" id="PF00589">
    <property type="entry name" value="Phage_integrase"/>
    <property type="match status" value="1"/>
</dbReference>
<dbReference type="InterPro" id="IPR002104">
    <property type="entry name" value="Integrase_catalytic"/>
</dbReference>
<name>A0A7W9S4P4_9HYPH</name>
<feature type="compositionally biased region" description="Low complexity" evidence="3">
    <location>
        <begin position="19"/>
        <end position="31"/>
    </location>
</feature>
<dbReference type="PANTHER" id="PTHR34605">
    <property type="entry name" value="PHAGE_INTEGRASE DOMAIN-CONTAINING PROTEIN"/>
    <property type="match status" value="1"/>
</dbReference>
<dbReference type="PROSITE" id="PS51898">
    <property type="entry name" value="TYR_RECOMBINASE"/>
    <property type="match status" value="1"/>
</dbReference>